<comment type="caution">
    <text evidence="1">The sequence shown here is derived from an EMBL/GenBank/DDBJ whole genome shotgun (WGS) entry which is preliminary data.</text>
</comment>
<keyword evidence="2" id="KW-1185">Reference proteome</keyword>
<reference evidence="1" key="1">
    <citation type="submission" date="2021-03" db="EMBL/GenBank/DDBJ databases">
        <title>Evolutionary priming and transition to the ectomycorrhizal habit in an iconic lineage of mushroom-forming fungi: is preadaptation a requirement?</title>
        <authorList>
            <consortium name="DOE Joint Genome Institute"/>
            <person name="Looney B.P."/>
            <person name="Miyauchi S."/>
            <person name="Morin E."/>
            <person name="Drula E."/>
            <person name="Courty P.E."/>
            <person name="Chicoki N."/>
            <person name="Fauchery L."/>
            <person name="Kohler A."/>
            <person name="Kuo A."/>
            <person name="LaButti K."/>
            <person name="Pangilinan J."/>
            <person name="Lipzen A."/>
            <person name="Riley R."/>
            <person name="Andreopoulos W."/>
            <person name="He G."/>
            <person name="Johnson J."/>
            <person name="Barry K.W."/>
            <person name="Grigoriev I.V."/>
            <person name="Nagy L."/>
            <person name="Hibbett D."/>
            <person name="Henrissat B."/>
            <person name="Matheny P.B."/>
            <person name="Labbe J."/>
            <person name="Martin A.F."/>
        </authorList>
    </citation>
    <scope>NUCLEOTIDE SEQUENCE</scope>
    <source>
        <strain evidence="1">BPL698</strain>
    </source>
</reference>
<evidence type="ECO:0000313" key="2">
    <source>
        <dbReference type="Proteomes" id="UP001207468"/>
    </source>
</evidence>
<evidence type="ECO:0000313" key="1">
    <source>
        <dbReference type="EMBL" id="KAI9460747.1"/>
    </source>
</evidence>
<dbReference type="Proteomes" id="UP001207468">
    <property type="component" value="Unassembled WGS sequence"/>
</dbReference>
<organism evidence="1 2">
    <name type="scientific">Russula earlei</name>
    <dbReference type="NCBI Taxonomy" id="71964"/>
    <lineage>
        <taxon>Eukaryota</taxon>
        <taxon>Fungi</taxon>
        <taxon>Dikarya</taxon>
        <taxon>Basidiomycota</taxon>
        <taxon>Agaricomycotina</taxon>
        <taxon>Agaricomycetes</taxon>
        <taxon>Russulales</taxon>
        <taxon>Russulaceae</taxon>
        <taxon>Russula</taxon>
    </lineage>
</organism>
<name>A0ACC0U472_9AGAM</name>
<dbReference type="EMBL" id="JAGFNK010000183">
    <property type="protein sequence ID" value="KAI9460747.1"/>
    <property type="molecule type" value="Genomic_DNA"/>
</dbReference>
<proteinExistence type="predicted"/>
<gene>
    <name evidence="1" type="ORF">F5148DRAFT_251463</name>
</gene>
<protein>
    <submittedName>
        <fullName evidence="1">Uncharacterized protein</fullName>
    </submittedName>
</protein>
<accession>A0ACC0U472</accession>
<sequence length="210" mass="22785">MIVPASVGSAVLLGTSYRRVSFPCAPVRALPRPDDSFPRLSQIQIAFLSLSLSLPLFFFLLFFSFLFFKSGRIWTTSLPLWLPVVVLPPPPLCSGSCFTLLCRVGRTSSCAISATWKVFGYGMFLSFFFFLLLSFPLHPLRFVLSGAGGERLVTGSLYPPGCSVVCHTPLVRSGELTCPVRGVAMEVDRIGAGFSCSYSAVPSLPTSLLL</sequence>